<dbReference type="InterPro" id="IPR009612">
    <property type="entry name" value="IcmF-rel"/>
</dbReference>
<reference evidence="6 7" key="1">
    <citation type="submission" date="2019-09" db="EMBL/GenBank/DDBJ databases">
        <title>Whole-genome sequence of the purple sulfur bacterium Thiohalocapsa marina DSM 19078.</title>
        <authorList>
            <person name="Kyndt J.A."/>
            <person name="Meyer T.E."/>
        </authorList>
    </citation>
    <scope>NUCLEOTIDE SEQUENCE [LARGE SCALE GENOMIC DNA]</scope>
    <source>
        <strain evidence="6 7">DSM 19078</strain>
    </source>
</reference>
<feature type="domain" description="Type VI secretion system component TssM1 N-terminal" evidence="5">
    <location>
        <begin position="199"/>
        <end position="457"/>
    </location>
</feature>
<evidence type="ECO:0000259" key="5">
    <source>
        <dbReference type="Pfam" id="PF14331"/>
    </source>
</evidence>
<feature type="domain" description="Type VI secretion system IcmF C-terminal" evidence="3">
    <location>
        <begin position="1060"/>
        <end position="1164"/>
    </location>
</feature>
<evidence type="ECO:0000259" key="4">
    <source>
        <dbReference type="Pfam" id="PF06761"/>
    </source>
</evidence>
<evidence type="ECO:0000313" key="6">
    <source>
        <dbReference type="EMBL" id="KAA6187359.1"/>
    </source>
</evidence>
<dbReference type="SUPFAM" id="SSF52540">
    <property type="entry name" value="P-loop containing nucleoside triphosphate hydrolases"/>
    <property type="match status" value="1"/>
</dbReference>
<sequence>MKTLFAFVGKRWFLSLLGTLALAVLVWLAGDLIGIGGRVPLASPSARLAVMAALFGTWGLWQIGSAVRARLRNRRLVDQLAASRTEDVDPAQAASAEELQLLEERFRDALGLLRRSETRHRLGGRWLYQLPWYLIIGPPGCGKTTALLNAGLRFPLVDRVGKDPIQGVGGTRNCDWWFAEDAVLLDTAGRYTTQDSYQQVDSNAWLGFLGMLKKHRPRRPINGVLVAVSLADLLQQSPTERAAHAQAIRQRLQELYTRFKIRFPVYVLFMKADLVAGFMEYFADLGKEQREQVWGTTLRLDDEGVGMAPVEGLRDALDALLVRLSQRRLARLQAERDAHKRSLIFAFPEQFAALTEPVDDFVRAVFTPSRYEVRPLLRGVYFTSGTQTGTPIDRVLAGIAASFGLSRQGPQPFDGTGRGYFLARLFRDLVFPEAGLAGLNPRLERRRRWLRNGAYASAIGLTLLAAAAWTTSYSRNKAYTQTVDQALLEIDAQIDALGPVERDPIALLPLLDAARTIPGGYADRDRGAPLLSRLGLYQGEKLGPEAERAYQRILRKTLLPSVMLRLEDQIREAGGDPDFLYDALRIYLMLDTPAHYDAESIQYWVGRDWERNLPRANPAQQRESLKDHLQALLEQRPAPLPLALDANLIARSREIINRVPLAERIYERLQRDGLGLGFPDFTVSEAAGDYAKLVFQRRSGRSLNDGIPALYTYEGYHQGFARQALRLVGMTAEEAWILGSSQALTPGSEPFSRLLEDVRSLYLRDYVAAWNDLLQDIDLVPPRDLHHAAEIARVLADKDQSPLRRLLTAVATQTRLDRSAEGDQDETPGPGSASGFLQRVDRYFGGESQIAEIATEEAPEAYVTRRFRWLYDLMIAPEGQAPPFDKALEALDQMNLYLKSVGTAASAGRGVLAAGESAEIAGVRQVAGELPDPVSRLLTTLAQDSADIVSGGMRAQLNRLWTAEVLPFCREAIHDRYPFDRDSPRETTLHDFGRMFGPGGLLDAFFKENLGPLADTSGPQWRWIGSGIGIPEEVLAQFQRAAVIREAFFLSGGKLPSIQFDLTPRALDAEIKQFILDLGGQIVDYRQGPMVTYPLQWPSPTAPGRVRMVFVDTLGARPTLTFSGPWAWFRLLDTASIRATSQQELFRVGFQLAGHNANFDLRAVSVRNPFNLNALRGFRCPDRL</sequence>
<feature type="transmembrane region" description="Helical" evidence="2">
    <location>
        <begin position="449"/>
        <end position="469"/>
    </location>
</feature>
<dbReference type="InterPro" id="IPR027417">
    <property type="entry name" value="P-loop_NTPase"/>
</dbReference>
<feature type="region of interest" description="Disordered" evidence="1">
    <location>
        <begin position="815"/>
        <end position="835"/>
    </location>
</feature>
<dbReference type="OrthoDB" id="9758229at2"/>
<dbReference type="AlphaFoldDB" id="A0A5M8FUD6"/>
<name>A0A5M8FUD6_9GAMM</name>
<feature type="transmembrane region" description="Helical" evidence="2">
    <location>
        <begin position="48"/>
        <end position="67"/>
    </location>
</feature>
<dbReference type="InterPro" id="IPR010623">
    <property type="entry name" value="IcmF_C"/>
</dbReference>
<keyword evidence="2" id="KW-0812">Transmembrane</keyword>
<dbReference type="PANTHER" id="PTHR36153">
    <property type="entry name" value="INNER MEMBRANE PROTEIN-RELATED"/>
    <property type="match status" value="1"/>
</dbReference>
<comment type="caution">
    <text evidence="6">The sequence shown here is derived from an EMBL/GenBank/DDBJ whole genome shotgun (WGS) entry which is preliminary data.</text>
</comment>
<dbReference type="RefSeq" id="WP_150089966.1">
    <property type="nucleotide sequence ID" value="NZ_JBFUOH010000095.1"/>
</dbReference>
<keyword evidence="7" id="KW-1185">Reference proteome</keyword>
<dbReference type="InterPro" id="IPR017731">
    <property type="entry name" value="TssM1-like"/>
</dbReference>
<evidence type="ECO:0000256" key="1">
    <source>
        <dbReference type="SAM" id="MobiDB-lite"/>
    </source>
</evidence>
<dbReference type="Pfam" id="PF06744">
    <property type="entry name" value="IcmF_C"/>
    <property type="match status" value="1"/>
</dbReference>
<dbReference type="Proteomes" id="UP000322981">
    <property type="component" value="Unassembled WGS sequence"/>
</dbReference>
<evidence type="ECO:0000313" key="7">
    <source>
        <dbReference type="Proteomes" id="UP000322981"/>
    </source>
</evidence>
<feature type="domain" description="IcmF-related" evidence="4">
    <location>
        <begin position="508"/>
        <end position="815"/>
    </location>
</feature>
<dbReference type="Pfam" id="PF06761">
    <property type="entry name" value="IcmF-related"/>
    <property type="match status" value="1"/>
</dbReference>
<gene>
    <name evidence="6" type="primary">tssM</name>
    <name evidence="6" type="ORF">F2Q65_02210</name>
</gene>
<evidence type="ECO:0000256" key="2">
    <source>
        <dbReference type="SAM" id="Phobius"/>
    </source>
</evidence>
<protein>
    <submittedName>
        <fullName evidence="6">Type VI secretion system membrane subunit TssM</fullName>
    </submittedName>
</protein>
<feature type="transmembrane region" description="Helical" evidence="2">
    <location>
        <begin position="12"/>
        <end position="36"/>
    </location>
</feature>
<keyword evidence="2" id="KW-1133">Transmembrane helix</keyword>
<dbReference type="PANTHER" id="PTHR36153:SF1">
    <property type="entry name" value="TYPE VI SECRETION SYSTEM COMPONENT TSSM1"/>
    <property type="match status" value="1"/>
</dbReference>
<dbReference type="Pfam" id="PF14331">
    <property type="entry name" value="IcmF-related_N"/>
    <property type="match status" value="1"/>
</dbReference>
<dbReference type="EMBL" id="VWXX01000002">
    <property type="protein sequence ID" value="KAA6187359.1"/>
    <property type="molecule type" value="Genomic_DNA"/>
</dbReference>
<organism evidence="6 7">
    <name type="scientific">Thiohalocapsa marina</name>
    <dbReference type="NCBI Taxonomy" id="424902"/>
    <lineage>
        <taxon>Bacteria</taxon>
        <taxon>Pseudomonadati</taxon>
        <taxon>Pseudomonadota</taxon>
        <taxon>Gammaproteobacteria</taxon>
        <taxon>Chromatiales</taxon>
        <taxon>Chromatiaceae</taxon>
        <taxon>Thiohalocapsa</taxon>
    </lineage>
</organism>
<keyword evidence="2" id="KW-0472">Membrane</keyword>
<evidence type="ECO:0000259" key="3">
    <source>
        <dbReference type="Pfam" id="PF06744"/>
    </source>
</evidence>
<dbReference type="NCBIfam" id="TIGR03348">
    <property type="entry name" value="VI_IcmF"/>
    <property type="match status" value="1"/>
</dbReference>
<dbReference type="InterPro" id="IPR025743">
    <property type="entry name" value="TssM1_N"/>
</dbReference>
<accession>A0A5M8FUD6</accession>
<proteinExistence type="predicted"/>
<dbReference type="InterPro" id="IPR053156">
    <property type="entry name" value="T6SS_TssM-like"/>
</dbReference>